<dbReference type="SUPFAM" id="SSF52540">
    <property type="entry name" value="P-loop containing nucleoside triphosphate hydrolases"/>
    <property type="match status" value="1"/>
</dbReference>
<feature type="transmembrane region" description="Helical" evidence="6">
    <location>
        <begin position="341"/>
        <end position="363"/>
    </location>
</feature>
<keyword evidence="2 6" id="KW-0812">Transmembrane</keyword>
<dbReference type="GO" id="GO:0005524">
    <property type="term" value="F:ATP binding"/>
    <property type="evidence" value="ECO:0007669"/>
    <property type="project" value="InterPro"/>
</dbReference>
<dbReference type="InterPro" id="IPR003439">
    <property type="entry name" value="ABC_transporter-like_ATP-bd"/>
</dbReference>
<feature type="transmembrane region" description="Helical" evidence="6">
    <location>
        <begin position="450"/>
        <end position="469"/>
    </location>
</feature>
<reference evidence="9 10" key="2">
    <citation type="submission" date="2016-08" db="EMBL/GenBank/DDBJ databases">
        <title>Pervasive Adenine N6-methylation of Active Genes in Fungi.</title>
        <authorList>
            <consortium name="DOE Joint Genome Institute"/>
            <person name="Mondo S.J."/>
            <person name="Dannebaum R.O."/>
            <person name="Kuo R.C."/>
            <person name="Labutti K."/>
            <person name="Haridas S."/>
            <person name="Kuo A."/>
            <person name="Salamov A."/>
            <person name="Ahrendt S.R."/>
            <person name="Lipzen A."/>
            <person name="Sullivan W."/>
            <person name="Andreopoulos W.B."/>
            <person name="Clum A."/>
            <person name="Lindquist E."/>
            <person name="Daum C."/>
            <person name="Ramamoorthy G.K."/>
            <person name="Gryganskyi A."/>
            <person name="Culley D."/>
            <person name="Magnuson J.K."/>
            <person name="James T.Y."/>
            <person name="O'Malley M.A."/>
            <person name="Stajich J.E."/>
            <person name="Spatafora J.W."/>
            <person name="Visel A."/>
            <person name="Grigoriev I.V."/>
        </authorList>
    </citation>
    <scope>NUCLEOTIDE SEQUENCE [LARGE SCALE GENOMIC DNA]</scope>
    <source>
        <strain evidence="9 10">S4</strain>
    </source>
</reference>
<dbReference type="STRING" id="1754192.A0A1Y1X286"/>
<feature type="transmembrane region" description="Helical" evidence="6">
    <location>
        <begin position="414"/>
        <end position="438"/>
    </location>
</feature>
<feature type="domain" description="ABC-2 type transporter transmembrane" evidence="8">
    <location>
        <begin position="201"/>
        <end position="535"/>
    </location>
</feature>
<feature type="compositionally biased region" description="Low complexity" evidence="5">
    <location>
        <begin position="569"/>
        <end position="585"/>
    </location>
</feature>
<dbReference type="InterPro" id="IPR013525">
    <property type="entry name" value="ABC2_TM"/>
</dbReference>
<keyword evidence="10" id="KW-1185">Reference proteome</keyword>
<reference evidence="9 10" key="1">
    <citation type="submission" date="2016-08" db="EMBL/GenBank/DDBJ databases">
        <title>A Parts List for Fungal Cellulosomes Revealed by Comparative Genomics.</title>
        <authorList>
            <consortium name="DOE Joint Genome Institute"/>
            <person name="Haitjema C.H."/>
            <person name="Gilmore S.P."/>
            <person name="Henske J.K."/>
            <person name="Solomon K.V."/>
            <person name="De Groot R."/>
            <person name="Kuo A."/>
            <person name="Mondo S.J."/>
            <person name="Salamov A.A."/>
            <person name="Labutti K."/>
            <person name="Zhao Z."/>
            <person name="Chiniquy J."/>
            <person name="Barry K."/>
            <person name="Brewer H.M."/>
            <person name="Purvine S.O."/>
            <person name="Wright A.T."/>
            <person name="Boxma B."/>
            <person name="Van Alen T."/>
            <person name="Hackstein J.H."/>
            <person name="Baker S.E."/>
            <person name="Grigoriev I.V."/>
            <person name="O'Malley M.A."/>
        </authorList>
    </citation>
    <scope>NUCLEOTIDE SEQUENCE [LARGE SCALE GENOMIC DNA]</scope>
    <source>
        <strain evidence="9 10">S4</strain>
    </source>
</reference>
<evidence type="ECO:0000256" key="6">
    <source>
        <dbReference type="SAM" id="Phobius"/>
    </source>
</evidence>
<evidence type="ECO:0000259" key="8">
    <source>
        <dbReference type="Pfam" id="PF12698"/>
    </source>
</evidence>
<feature type="domain" description="ABC transporter" evidence="7">
    <location>
        <begin position="622"/>
        <end position="755"/>
    </location>
</feature>
<keyword evidence="3 6" id="KW-1133">Transmembrane helix</keyword>
<evidence type="ECO:0000313" key="10">
    <source>
        <dbReference type="Proteomes" id="UP000193944"/>
    </source>
</evidence>
<dbReference type="InterPro" id="IPR026082">
    <property type="entry name" value="ABCA"/>
</dbReference>
<dbReference type="GO" id="GO:0140359">
    <property type="term" value="F:ABC-type transporter activity"/>
    <property type="evidence" value="ECO:0007669"/>
    <property type="project" value="InterPro"/>
</dbReference>
<evidence type="ECO:0000259" key="7">
    <source>
        <dbReference type="Pfam" id="PF00005"/>
    </source>
</evidence>
<evidence type="ECO:0000256" key="4">
    <source>
        <dbReference type="ARBA" id="ARBA00023136"/>
    </source>
</evidence>
<dbReference type="GO" id="GO:0005319">
    <property type="term" value="F:lipid transporter activity"/>
    <property type="evidence" value="ECO:0007669"/>
    <property type="project" value="TreeGrafter"/>
</dbReference>
<evidence type="ECO:0000313" key="9">
    <source>
        <dbReference type="EMBL" id="ORX79812.1"/>
    </source>
</evidence>
<dbReference type="PROSITE" id="PS00211">
    <property type="entry name" value="ABC_TRANSPORTER_1"/>
    <property type="match status" value="1"/>
</dbReference>
<dbReference type="PANTHER" id="PTHR19229">
    <property type="entry name" value="ATP-BINDING CASSETTE TRANSPORTER SUBFAMILY A ABCA"/>
    <property type="match status" value="1"/>
</dbReference>
<dbReference type="InterPro" id="IPR027417">
    <property type="entry name" value="P-loop_NTPase"/>
</dbReference>
<keyword evidence="4 6" id="KW-0472">Membrane</keyword>
<gene>
    <name evidence="9" type="ORF">BCR32DRAFT_281068</name>
</gene>
<feature type="region of interest" description="Disordered" evidence="5">
    <location>
        <begin position="569"/>
        <end position="593"/>
    </location>
</feature>
<proteinExistence type="predicted"/>
<feature type="transmembrane region" description="Helical" evidence="6">
    <location>
        <begin position="384"/>
        <end position="408"/>
    </location>
</feature>
<protein>
    <submittedName>
        <fullName evidence="9">Uncharacterized protein</fullName>
    </submittedName>
</protein>
<sequence length="780" mass="90862">MYFQQLKALLWRNAILKRRGWIITLLEILIPVIITIIVVTSTKIEESDEIFYDRPLTQLNDIEDIAFLIRDHKHSSYPKYDFYFTFPSNFEKDKFLKNFKNSSFFVQNNFTEIEMGKNFTKVDEDICIYENSYCKNYDDNDMNNENNDYDDMNNEYNYNDNSTTENLDMVDNYLTSNYNDNSTTENLDMVDNYLTSNYNDNSTTENLDMVDNYLTSKDKIKYIKNQVRFNIFDNENDIYKYYKENFGRYESSFDTEFIGIIFDSPTSYNIRFYYENDIYDELKDTFFYNTNRNLYLIQILIDKALIKTTVGSDLINYKIQESFMEKDDYIIKPTDGMVRSILPLFLLFYFIPSIGSLLSHLVIEKESGIKESLIIIGLKRSYFWISWAIIYAIIIIISTTITSIVLSISDVFNYINFSVISFVVLLFGLTCCCISFIISTFIHKSKTANTIIVLVIVAFFVLYFVYGITKNKPNIKLFLSFILSPISFIDLFNTFTSLERQQIKFGLFSLIRYPNTRNSFYGLVFTLILYFVLAVYLDDVIPQGNNFHKKWHFFISDYFLKKKKIDNNSNNDNSTNNNNNNSNSSPKENMFIQPDPENLRRAVEVKNIGKCFTVKGDTIEVLKNMSFNGYYDEIFCILGHNGAGKTTLMSIMTGILSATHGEVYYDGVPITGNETEVCQQFGYCPQFDTLNNNLTVGEHIQLFAGIKNIEVDVGEILRDIDLEEKEDNFPKEMSGGQRRKLCIALALLASPKFVFSEEHLGNSFQKEKGLYYVCDHSLYG</sequence>
<dbReference type="Proteomes" id="UP000193944">
    <property type="component" value="Unassembled WGS sequence"/>
</dbReference>
<evidence type="ECO:0000256" key="3">
    <source>
        <dbReference type="ARBA" id="ARBA00022989"/>
    </source>
</evidence>
<dbReference type="GO" id="GO:0016020">
    <property type="term" value="C:membrane"/>
    <property type="evidence" value="ECO:0007669"/>
    <property type="project" value="UniProtKB-SubCell"/>
</dbReference>
<dbReference type="EMBL" id="MCFG01000163">
    <property type="protein sequence ID" value="ORX79812.1"/>
    <property type="molecule type" value="Genomic_DNA"/>
</dbReference>
<comment type="caution">
    <text evidence="9">The sequence shown here is derived from an EMBL/GenBank/DDBJ whole genome shotgun (WGS) entry which is preliminary data.</text>
</comment>
<feature type="transmembrane region" description="Helical" evidence="6">
    <location>
        <begin position="475"/>
        <end position="498"/>
    </location>
</feature>
<dbReference type="InterPro" id="IPR017871">
    <property type="entry name" value="ABC_transporter-like_CS"/>
</dbReference>
<dbReference type="Pfam" id="PF00005">
    <property type="entry name" value="ABC_tran"/>
    <property type="match status" value="1"/>
</dbReference>
<dbReference type="Gene3D" id="3.40.50.300">
    <property type="entry name" value="P-loop containing nucleotide triphosphate hydrolases"/>
    <property type="match status" value="1"/>
</dbReference>
<dbReference type="GO" id="GO:0016887">
    <property type="term" value="F:ATP hydrolysis activity"/>
    <property type="evidence" value="ECO:0007669"/>
    <property type="project" value="InterPro"/>
</dbReference>
<organism evidence="9 10">
    <name type="scientific">Anaeromyces robustus</name>
    <dbReference type="NCBI Taxonomy" id="1754192"/>
    <lineage>
        <taxon>Eukaryota</taxon>
        <taxon>Fungi</taxon>
        <taxon>Fungi incertae sedis</taxon>
        <taxon>Chytridiomycota</taxon>
        <taxon>Chytridiomycota incertae sedis</taxon>
        <taxon>Neocallimastigomycetes</taxon>
        <taxon>Neocallimastigales</taxon>
        <taxon>Neocallimastigaceae</taxon>
        <taxon>Anaeromyces</taxon>
    </lineage>
</organism>
<accession>A0A1Y1X286</accession>
<feature type="transmembrane region" description="Helical" evidence="6">
    <location>
        <begin position="519"/>
        <end position="537"/>
    </location>
</feature>
<evidence type="ECO:0000256" key="1">
    <source>
        <dbReference type="ARBA" id="ARBA00004141"/>
    </source>
</evidence>
<dbReference type="OrthoDB" id="6512918at2759"/>
<dbReference type="AlphaFoldDB" id="A0A1Y1X286"/>
<feature type="transmembrane region" description="Helical" evidence="6">
    <location>
        <begin position="21"/>
        <end position="39"/>
    </location>
</feature>
<evidence type="ECO:0000256" key="2">
    <source>
        <dbReference type="ARBA" id="ARBA00022692"/>
    </source>
</evidence>
<dbReference type="Pfam" id="PF12698">
    <property type="entry name" value="ABC2_membrane_3"/>
    <property type="match status" value="1"/>
</dbReference>
<name>A0A1Y1X286_9FUNG</name>
<comment type="subcellular location">
    <subcellularLocation>
        <location evidence="1">Membrane</location>
        <topology evidence="1">Multi-pass membrane protein</topology>
    </subcellularLocation>
</comment>
<evidence type="ECO:0000256" key="5">
    <source>
        <dbReference type="SAM" id="MobiDB-lite"/>
    </source>
</evidence>